<protein>
    <submittedName>
        <fullName evidence="2">ADP-ribosyltransferase</fullName>
        <ecNumber evidence="2">2.4.2.-</ecNumber>
    </submittedName>
</protein>
<proteinExistence type="predicted"/>
<dbReference type="InterPro" id="IPR003540">
    <property type="entry name" value="ADP-ribosyltransferase"/>
</dbReference>
<dbReference type="Pfam" id="PF03496">
    <property type="entry name" value="ADPrib_exo_Tox"/>
    <property type="match status" value="1"/>
</dbReference>
<dbReference type="RefSeq" id="WP_003085890.1">
    <property type="nucleotide sequence ID" value="NZ_CP070236.1"/>
</dbReference>
<keyword evidence="2" id="KW-0328">Glycosyltransferase</keyword>
<feature type="domain" description="ADP ribosyltransferase" evidence="1">
    <location>
        <begin position="62"/>
        <end position="244"/>
    </location>
</feature>
<reference evidence="2 3" key="1">
    <citation type="submission" date="2019-05" db="EMBL/GenBank/DDBJ databases">
        <authorList>
            <consortium name="Pathogen Informatics"/>
        </authorList>
    </citation>
    <scope>NUCLEOTIDE SEQUENCE [LARGE SCALE GENOMIC DNA]</scope>
    <source>
        <strain evidence="2 3">NCTC10924</strain>
    </source>
</reference>
<dbReference type="EMBL" id="LR594052">
    <property type="protein sequence ID" value="VTT44700.1"/>
    <property type="molecule type" value="Genomic_DNA"/>
</dbReference>
<sequence length="249" mass="28891">MNQKFKNIILIPFISLFFFIGQSTVLSQHYYDEADSIVFDGDSAYFKFTDSEITKYIINKRWADKTIFTEEEKKGLHDYTCEQSISINSQLDKIKSDLSQLTSEMRKQVEVLDNATHKMSIPWDTIVYRYVYTSFLLDLGFTQEQLDNCYTNGKFNPKVLDKFTPGVQYTKYSFMSTTALKNGAMMQRPIELRIRVNRGTKAAFVEPYSWVPSELELLFPRGSQLEVIGAYLSDSNKKLNIEVRLKATM</sequence>
<dbReference type="SUPFAM" id="SSF56399">
    <property type="entry name" value="ADP-ribosylation"/>
    <property type="match status" value="1"/>
</dbReference>
<evidence type="ECO:0000313" key="3">
    <source>
        <dbReference type="Proteomes" id="UP000306241"/>
    </source>
</evidence>
<dbReference type="GO" id="GO:0005576">
    <property type="term" value="C:extracellular region"/>
    <property type="evidence" value="ECO:0007669"/>
    <property type="project" value="InterPro"/>
</dbReference>
<dbReference type="GO" id="GO:0016757">
    <property type="term" value="F:glycosyltransferase activity"/>
    <property type="evidence" value="ECO:0007669"/>
    <property type="project" value="UniProtKB-KW"/>
</dbReference>
<dbReference type="AlphaFoldDB" id="A0A4V0H643"/>
<evidence type="ECO:0000313" key="2">
    <source>
        <dbReference type="EMBL" id="VTT44700.1"/>
    </source>
</evidence>
<name>A0A4V0H643_STRPO</name>
<accession>A0A4V0H643</accession>
<dbReference type="Proteomes" id="UP000306241">
    <property type="component" value="Chromosome"/>
</dbReference>
<evidence type="ECO:0000259" key="1">
    <source>
        <dbReference type="Pfam" id="PF03496"/>
    </source>
</evidence>
<dbReference type="OrthoDB" id="2235075at2"/>
<dbReference type="Gene3D" id="3.90.176.10">
    <property type="entry name" value="Toxin ADP-ribosyltransferase, Chain A, domain 1"/>
    <property type="match status" value="1"/>
</dbReference>
<dbReference type="PROSITE" id="PS51996">
    <property type="entry name" value="TR_MART"/>
    <property type="match status" value="1"/>
</dbReference>
<keyword evidence="2" id="KW-0808">Transferase</keyword>
<organism evidence="2 3">
    <name type="scientific">Streptococcus porcinus</name>
    <dbReference type="NCBI Taxonomy" id="1340"/>
    <lineage>
        <taxon>Bacteria</taxon>
        <taxon>Bacillati</taxon>
        <taxon>Bacillota</taxon>
        <taxon>Bacilli</taxon>
        <taxon>Lactobacillales</taxon>
        <taxon>Streptococcaceae</taxon>
        <taxon>Streptococcus</taxon>
    </lineage>
</organism>
<gene>
    <name evidence="2" type="ORF">NCTC10924_01210</name>
</gene>
<dbReference type="EC" id="2.4.2.-" evidence="2"/>